<evidence type="ECO:0000313" key="3">
    <source>
        <dbReference type="Proteomes" id="UP000075809"/>
    </source>
</evidence>
<feature type="region of interest" description="Disordered" evidence="1">
    <location>
        <begin position="1"/>
        <end position="129"/>
    </location>
</feature>
<keyword evidence="3" id="KW-1185">Reference proteome</keyword>
<evidence type="ECO:0000313" key="2">
    <source>
        <dbReference type="EMBL" id="KYQ52721.1"/>
    </source>
</evidence>
<feature type="compositionally biased region" description="Basic and acidic residues" evidence="1">
    <location>
        <begin position="20"/>
        <end position="119"/>
    </location>
</feature>
<dbReference type="AlphaFoldDB" id="A0A151WYE4"/>
<protein>
    <submittedName>
        <fullName evidence="2">Uncharacterized protein</fullName>
    </submittedName>
</protein>
<feature type="region of interest" description="Disordered" evidence="1">
    <location>
        <begin position="165"/>
        <end position="184"/>
    </location>
</feature>
<gene>
    <name evidence="2" type="ORF">ALC60_08136</name>
</gene>
<reference evidence="2 3" key="1">
    <citation type="submission" date="2015-09" db="EMBL/GenBank/DDBJ databases">
        <title>Trachymyrmex zeteki WGS genome.</title>
        <authorList>
            <person name="Nygaard S."/>
            <person name="Hu H."/>
            <person name="Boomsma J."/>
            <person name="Zhang G."/>
        </authorList>
    </citation>
    <scope>NUCLEOTIDE SEQUENCE [LARGE SCALE GENOMIC DNA]</scope>
    <source>
        <strain evidence="2">Tzet28-1</strain>
        <tissue evidence="2">Whole body</tissue>
    </source>
</reference>
<dbReference type="EMBL" id="KQ982656">
    <property type="protein sequence ID" value="KYQ52721.1"/>
    <property type="molecule type" value="Genomic_DNA"/>
</dbReference>
<proteinExistence type="predicted"/>
<dbReference type="Proteomes" id="UP000075809">
    <property type="component" value="Unassembled WGS sequence"/>
</dbReference>
<feature type="compositionally biased region" description="Basic and acidic residues" evidence="1">
    <location>
        <begin position="1"/>
        <end position="12"/>
    </location>
</feature>
<name>A0A151WYE4_9HYME</name>
<sequence length="184" mass="20663">MRKSTEQDGVQKRERRLKGTQHEVERGENWRRRSRSAREEEKRKRNDDGVDVEGRIKKEKEDSADGEEGSRSKAVYDRQVEENKEVTGKRGRKELAVEFHEEDNERYLEGKVDTEEQIERQGGSGVVQQAKSGVLHVGCASSGGTPGETKRGTLADTAGAASWLANSRRACSRHRRVRSAAAVT</sequence>
<accession>A0A151WYE4</accession>
<organism evidence="2 3">
    <name type="scientific">Mycetomoellerius zeteki</name>
    <dbReference type="NCBI Taxonomy" id="64791"/>
    <lineage>
        <taxon>Eukaryota</taxon>
        <taxon>Metazoa</taxon>
        <taxon>Ecdysozoa</taxon>
        <taxon>Arthropoda</taxon>
        <taxon>Hexapoda</taxon>
        <taxon>Insecta</taxon>
        <taxon>Pterygota</taxon>
        <taxon>Neoptera</taxon>
        <taxon>Endopterygota</taxon>
        <taxon>Hymenoptera</taxon>
        <taxon>Apocrita</taxon>
        <taxon>Aculeata</taxon>
        <taxon>Formicoidea</taxon>
        <taxon>Formicidae</taxon>
        <taxon>Myrmicinae</taxon>
        <taxon>Mycetomoellerius</taxon>
    </lineage>
</organism>
<evidence type="ECO:0000256" key="1">
    <source>
        <dbReference type="SAM" id="MobiDB-lite"/>
    </source>
</evidence>